<proteinExistence type="inferred from homology"/>
<evidence type="ECO:0000259" key="5">
    <source>
        <dbReference type="Pfam" id="PF04542"/>
    </source>
</evidence>
<feature type="domain" description="DUF6596" evidence="7">
    <location>
        <begin position="189"/>
        <end position="289"/>
    </location>
</feature>
<name>A0ABP9JKY2_9ACTN</name>
<feature type="domain" description="RNA polymerase sigma-70 region 2" evidence="5">
    <location>
        <begin position="23"/>
        <end position="83"/>
    </location>
</feature>
<accession>A0ABP9JKY2</accession>
<dbReference type="Gene3D" id="1.10.1740.10">
    <property type="match status" value="1"/>
</dbReference>
<dbReference type="PANTHER" id="PTHR47756">
    <property type="entry name" value="BLL6612 PROTEIN-RELATED"/>
    <property type="match status" value="1"/>
</dbReference>
<dbReference type="Proteomes" id="UP001501759">
    <property type="component" value="Unassembled WGS sequence"/>
</dbReference>
<dbReference type="RefSeq" id="WP_345657892.1">
    <property type="nucleotide sequence ID" value="NZ_BAABKB010000044.1"/>
</dbReference>
<dbReference type="SUPFAM" id="SSF88946">
    <property type="entry name" value="Sigma2 domain of RNA polymerase sigma factors"/>
    <property type="match status" value="1"/>
</dbReference>
<dbReference type="InterPro" id="IPR046531">
    <property type="entry name" value="DUF6596"/>
</dbReference>
<evidence type="ECO:0000313" key="8">
    <source>
        <dbReference type="EMBL" id="GAA5035318.1"/>
    </source>
</evidence>
<evidence type="ECO:0000256" key="2">
    <source>
        <dbReference type="ARBA" id="ARBA00023015"/>
    </source>
</evidence>
<dbReference type="InterPro" id="IPR013249">
    <property type="entry name" value="RNA_pol_sigma70_r4_t2"/>
</dbReference>
<dbReference type="PANTHER" id="PTHR47756:SF2">
    <property type="entry name" value="BLL6612 PROTEIN"/>
    <property type="match status" value="1"/>
</dbReference>
<evidence type="ECO:0000256" key="4">
    <source>
        <dbReference type="ARBA" id="ARBA00023163"/>
    </source>
</evidence>
<dbReference type="NCBIfam" id="TIGR02937">
    <property type="entry name" value="sigma70-ECF"/>
    <property type="match status" value="1"/>
</dbReference>
<comment type="caution">
    <text evidence="8">The sequence shown here is derived from an EMBL/GenBank/DDBJ whole genome shotgun (WGS) entry which is preliminary data.</text>
</comment>
<evidence type="ECO:0000256" key="3">
    <source>
        <dbReference type="ARBA" id="ARBA00023082"/>
    </source>
</evidence>
<keyword evidence="4" id="KW-0804">Transcription</keyword>
<evidence type="ECO:0000313" key="9">
    <source>
        <dbReference type="Proteomes" id="UP001501759"/>
    </source>
</evidence>
<sequence length="421" mass="46225">MSTNPRARDVEGAVADAFREEWGQVVATLIRVTGDWDLAEECAQDAFAQALDRWRRDGVPRRPGAWLTTTARHRALDVLRREATGARKLREVAVLARDDGPCDPEFEDGSEVGDDRLRLIFTCCHPALPIEARVALTLRTLAGLTTPEIARAFLVPEATMAQRLVRAKRKIRNAGIPYRVPPAHLLPERITGVLGVLYLLFNEGYVAGAGDDLVRRDLCAEAIRLARVLARLMPDEPEVLGLLALLLLHDARRDTRVDAAGDLVTLEDQDRSAWDRAAVEEGAALLESALRRGRPGAYQIQAAVAACHTTAATAEETDWADIAALYGELRRFVPSAVVRLNRAVAVGMAEGPEAGLALVAELEEQGELADYHLLPATRADLLRRVGRRAEAAHAYARALELVENDAERRFLTKRLAECRSA</sequence>
<dbReference type="InterPro" id="IPR013324">
    <property type="entry name" value="RNA_pol_sigma_r3/r4-like"/>
</dbReference>
<evidence type="ECO:0000259" key="6">
    <source>
        <dbReference type="Pfam" id="PF08281"/>
    </source>
</evidence>
<feature type="domain" description="RNA polymerase sigma factor 70 region 4 type 2" evidence="6">
    <location>
        <begin position="120"/>
        <end position="171"/>
    </location>
</feature>
<organism evidence="8 9">
    <name type="scientific">Streptomyces siamensis</name>
    <dbReference type="NCBI Taxonomy" id="1274986"/>
    <lineage>
        <taxon>Bacteria</taxon>
        <taxon>Bacillati</taxon>
        <taxon>Actinomycetota</taxon>
        <taxon>Actinomycetes</taxon>
        <taxon>Kitasatosporales</taxon>
        <taxon>Streptomycetaceae</taxon>
        <taxon>Streptomyces</taxon>
    </lineage>
</organism>
<evidence type="ECO:0000256" key="1">
    <source>
        <dbReference type="ARBA" id="ARBA00010641"/>
    </source>
</evidence>
<dbReference type="EMBL" id="BAABKB010000044">
    <property type="protein sequence ID" value="GAA5035318.1"/>
    <property type="molecule type" value="Genomic_DNA"/>
</dbReference>
<dbReference type="Pfam" id="PF20239">
    <property type="entry name" value="DUF6596"/>
    <property type="match status" value="1"/>
</dbReference>
<dbReference type="SUPFAM" id="SSF88659">
    <property type="entry name" value="Sigma3 and sigma4 domains of RNA polymerase sigma factors"/>
    <property type="match status" value="1"/>
</dbReference>
<gene>
    <name evidence="8" type="ORF">GCM10023335_81030</name>
</gene>
<evidence type="ECO:0000259" key="7">
    <source>
        <dbReference type="Pfam" id="PF20239"/>
    </source>
</evidence>
<dbReference type="Gene3D" id="1.10.10.10">
    <property type="entry name" value="Winged helix-like DNA-binding domain superfamily/Winged helix DNA-binding domain"/>
    <property type="match status" value="1"/>
</dbReference>
<dbReference type="Pfam" id="PF08281">
    <property type="entry name" value="Sigma70_r4_2"/>
    <property type="match status" value="1"/>
</dbReference>
<dbReference type="InterPro" id="IPR013325">
    <property type="entry name" value="RNA_pol_sigma_r2"/>
</dbReference>
<dbReference type="InterPro" id="IPR014284">
    <property type="entry name" value="RNA_pol_sigma-70_dom"/>
</dbReference>
<keyword evidence="2" id="KW-0805">Transcription regulation</keyword>
<dbReference type="Pfam" id="PF04542">
    <property type="entry name" value="Sigma70_r2"/>
    <property type="match status" value="1"/>
</dbReference>
<protein>
    <submittedName>
        <fullName evidence="8">Sigma-70 family RNA polymerase sigma factor</fullName>
    </submittedName>
</protein>
<dbReference type="InterPro" id="IPR036388">
    <property type="entry name" value="WH-like_DNA-bd_sf"/>
</dbReference>
<keyword evidence="3" id="KW-0731">Sigma factor</keyword>
<keyword evidence="9" id="KW-1185">Reference proteome</keyword>
<dbReference type="InterPro" id="IPR007627">
    <property type="entry name" value="RNA_pol_sigma70_r2"/>
</dbReference>
<comment type="similarity">
    <text evidence="1">Belongs to the sigma-70 factor family. ECF subfamily.</text>
</comment>
<reference evidence="9" key="1">
    <citation type="journal article" date="2019" name="Int. J. Syst. Evol. Microbiol.">
        <title>The Global Catalogue of Microorganisms (GCM) 10K type strain sequencing project: providing services to taxonomists for standard genome sequencing and annotation.</title>
        <authorList>
            <consortium name="The Broad Institute Genomics Platform"/>
            <consortium name="The Broad Institute Genome Sequencing Center for Infectious Disease"/>
            <person name="Wu L."/>
            <person name="Ma J."/>
        </authorList>
    </citation>
    <scope>NUCLEOTIDE SEQUENCE [LARGE SCALE GENOMIC DNA]</scope>
    <source>
        <strain evidence="9">JCM 18409</strain>
    </source>
</reference>